<dbReference type="Gene3D" id="1.25.40.20">
    <property type="entry name" value="Ankyrin repeat-containing domain"/>
    <property type="match status" value="1"/>
</dbReference>
<gene>
    <name evidence="5" type="ORF">N7509_009714</name>
</gene>
<accession>A0A9W9VPY3</accession>
<dbReference type="SUPFAM" id="SSF52540">
    <property type="entry name" value="P-loop containing nucleoside triphosphate hydrolases"/>
    <property type="match status" value="1"/>
</dbReference>
<dbReference type="PANTHER" id="PTHR10039:SF10">
    <property type="entry name" value="NACHT DOMAIN-CONTAINING PROTEIN"/>
    <property type="match status" value="1"/>
</dbReference>
<organism evidence="5 6">
    <name type="scientific">Penicillium cosmopolitanum</name>
    <dbReference type="NCBI Taxonomy" id="1131564"/>
    <lineage>
        <taxon>Eukaryota</taxon>
        <taxon>Fungi</taxon>
        <taxon>Dikarya</taxon>
        <taxon>Ascomycota</taxon>
        <taxon>Pezizomycotina</taxon>
        <taxon>Eurotiomycetes</taxon>
        <taxon>Eurotiomycetidae</taxon>
        <taxon>Eurotiales</taxon>
        <taxon>Aspergillaceae</taxon>
        <taxon>Penicillium</taxon>
    </lineage>
</organism>
<dbReference type="Pfam" id="PF24883">
    <property type="entry name" value="NPHP3_N"/>
    <property type="match status" value="1"/>
</dbReference>
<proteinExistence type="predicted"/>
<comment type="caution">
    <text evidence="5">The sequence shown here is derived from an EMBL/GenBank/DDBJ whole genome shotgun (WGS) entry which is preliminary data.</text>
</comment>
<evidence type="ECO:0000259" key="4">
    <source>
        <dbReference type="Pfam" id="PF24883"/>
    </source>
</evidence>
<dbReference type="SUPFAM" id="SSF48403">
    <property type="entry name" value="Ankyrin repeat"/>
    <property type="match status" value="1"/>
</dbReference>
<dbReference type="InterPro" id="IPR056125">
    <property type="entry name" value="DUF7708"/>
</dbReference>
<keyword evidence="6" id="KW-1185">Reference proteome</keyword>
<dbReference type="InterPro" id="IPR036770">
    <property type="entry name" value="Ankyrin_rpt-contain_sf"/>
</dbReference>
<dbReference type="InterPro" id="IPR056884">
    <property type="entry name" value="NPHP3-like_N"/>
</dbReference>
<dbReference type="EMBL" id="JAPZBU010000009">
    <property type="protein sequence ID" value="KAJ5387173.1"/>
    <property type="molecule type" value="Genomic_DNA"/>
</dbReference>
<dbReference type="Gene3D" id="3.40.50.300">
    <property type="entry name" value="P-loop containing nucleotide triphosphate hydrolases"/>
    <property type="match status" value="1"/>
</dbReference>
<protein>
    <recommendedName>
        <fullName evidence="7">NACHT domain-containing protein</fullName>
    </recommendedName>
</protein>
<evidence type="ECO:0000259" key="3">
    <source>
        <dbReference type="Pfam" id="PF24809"/>
    </source>
</evidence>
<reference evidence="5" key="1">
    <citation type="submission" date="2022-12" db="EMBL/GenBank/DDBJ databases">
        <authorList>
            <person name="Petersen C."/>
        </authorList>
    </citation>
    <scope>NUCLEOTIDE SEQUENCE</scope>
    <source>
        <strain evidence="5">IBT 29677</strain>
    </source>
</reference>
<dbReference type="GeneID" id="81373331"/>
<feature type="domain" description="DUF7708" evidence="3">
    <location>
        <begin position="79"/>
        <end position="218"/>
    </location>
</feature>
<dbReference type="InterPro" id="IPR027417">
    <property type="entry name" value="P-loop_NTPase"/>
</dbReference>
<dbReference type="PANTHER" id="PTHR10039">
    <property type="entry name" value="AMELOGENIN"/>
    <property type="match status" value="1"/>
</dbReference>
<dbReference type="OrthoDB" id="7464126at2759"/>
<dbReference type="Pfam" id="PF24809">
    <property type="entry name" value="DUF7708"/>
    <property type="match status" value="1"/>
</dbReference>
<evidence type="ECO:0000256" key="2">
    <source>
        <dbReference type="SAM" id="MobiDB-lite"/>
    </source>
</evidence>
<feature type="region of interest" description="Disordered" evidence="2">
    <location>
        <begin position="1"/>
        <end position="20"/>
    </location>
</feature>
<sequence>MSDLISRPGPSGGNPQAQDPTTALRRALVAFEDVLTEEQKQKFLASNDKPDIASVISFVAEVDANNSSTARRCVAPRLYSFLESTQQFTAIVDTFVSSNPQIAALVWGGVKFAILSASNISSYFEKVTSMIMEIGKTCPRYQQFGQLYPGCTGLQRELCEYYATIVRLCIKIVESCRRAPVSQILSSVFNPFESEFQPLLIQLEQTIKSVRLEISLAANQALEEMRKLVEHESHNSTSFRRLALKFHEKSEKENADANEWRLLRLKRENAKLRSAVKDNLSAFDFAKPWKQALRKRVPSTAEWLQQEPVFSHWRDSPQSSILWCPGKMGAGKTIMMSNVVAHLYSSRQPDDVISYCFCSVENSESLSARSVFGTIARQLLSSQIETENIQKLRELESMTQNLDTSQVIDLLLSYLGSGKQYFLVLDGVEEFESDELKDLTSGLATLCRSQNQTFKLICAGRFELENKLFNLNKLNLTIPITGQEVDTDIDRYISTILIRCLEEEQLKLGDPGLIIKISDALRDGSNGMFLWAHLTIQDLCAQQSDNDILAALETLPRSLQDIFDRRISRIRVQQRSDNALKALKYCGILKRPLAVMAYQELLSLSPYQKSLDRGSFPNDMDQVWSDCCGLVFVDEEEGTVHYVHQSVRKYLFNTVSSHLNGFNIESIDSRLGLLCMTYLDLSDFKRQLAKVLKSSNARLQPVQFGISSISHSRSTKNRIALKLLSNHRQIQNPSSQELGRNMERILHDFMSSSQTPEQENEFHFLEYAQAHWISHTSNKATFENPDMWALFRRCLKNADVVAHKPWSENSSRSLSKAEVITQQSHFTLLFYSCIGVPGRLEKEDLIQILRDCKLKDRFLFTNEILSEIKSDNLSDYALFYAAEAGCLGSIRRSLESKADVNIVVSGCSALQAALKGAHSAVVRELRLAGADVNSHWNQESCYT</sequence>
<evidence type="ECO:0000313" key="5">
    <source>
        <dbReference type="EMBL" id="KAJ5387173.1"/>
    </source>
</evidence>
<evidence type="ECO:0008006" key="7">
    <source>
        <dbReference type="Google" id="ProtNLM"/>
    </source>
</evidence>
<feature type="domain" description="Nephrocystin 3-like N-terminal" evidence="4">
    <location>
        <begin position="300"/>
        <end position="461"/>
    </location>
</feature>
<evidence type="ECO:0000256" key="1">
    <source>
        <dbReference type="ARBA" id="ARBA00022737"/>
    </source>
</evidence>
<dbReference type="Proteomes" id="UP001147747">
    <property type="component" value="Unassembled WGS sequence"/>
</dbReference>
<keyword evidence="1" id="KW-0677">Repeat</keyword>
<evidence type="ECO:0000313" key="6">
    <source>
        <dbReference type="Proteomes" id="UP001147747"/>
    </source>
</evidence>
<dbReference type="RefSeq" id="XP_056484971.1">
    <property type="nucleotide sequence ID" value="XM_056634351.1"/>
</dbReference>
<name>A0A9W9VPY3_9EURO</name>
<dbReference type="AlphaFoldDB" id="A0A9W9VPY3"/>
<reference evidence="5" key="2">
    <citation type="journal article" date="2023" name="IMA Fungus">
        <title>Comparative genomic study of the Penicillium genus elucidates a diverse pangenome and 15 lateral gene transfer events.</title>
        <authorList>
            <person name="Petersen C."/>
            <person name="Sorensen T."/>
            <person name="Nielsen M.R."/>
            <person name="Sondergaard T.E."/>
            <person name="Sorensen J.L."/>
            <person name="Fitzpatrick D.A."/>
            <person name="Frisvad J.C."/>
            <person name="Nielsen K.L."/>
        </authorList>
    </citation>
    <scope>NUCLEOTIDE SEQUENCE</scope>
    <source>
        <strain evidence="5">IBT 29677</strain>
    </source>
</reference>